<accession>A0AAJ0GL32</accession>
<name>A0AAJ0GL32_9PEZI</name>
<keyword evidence="3" id="KW-1185">Reference proteome</keyword>
<evidence type="ECO:0000259" key="1">
    <source>
        <dbReference type="Pfam" id="PF12770"/>
    </source>
</evidence>
<dbReference type="GeneID" id="87884121"/>
<dbReference type="Pfam" id="PF12770">
    <property type="entry name" value="CHAT"/>
    <property type="match status" value="1"/>
</dbReference>
<dbReference type="RefSeq" id="XP_062717668.1">
    <property type="nucleotide sequence ID" value="XM_062865292.1"/>
</dbReference>
<organism evidence="2 3">
    <name type="scientific">Chaetomium strumarium</name>
    <dbReference type="NCBI Taxonomy" id="1170767"/>
    <lineage>
        <taxon>Eukaryota</taxon>
        <taxon>Fungi</taxon>
        <taxon>Dikarya</taxon>
        <taxon>Ascomycota</taxon>
        <taxon>Pezizomycotina</taxon>
        <taxon>Sordariomycetes</taxon>
        <taxon>Sordariomycetidae</taxon>
        <taxon>Sordariales</taxon>
        <taxon>Chaetomiaceae</taxon>
        <taxon>Chaetomium</taxon>
    </lineage>
</organism>
<dbReference type="InterPro" id="IPR024983">
    <property type="entry name" value="CHAT_dom"/>
</dbReference>
<dbReference type="EMBL" id="JAUDZG010000008">
    <property type="protein sequence ID" value="KAK3301888.1"/>
    <property type="molecule type" value="Genomic_DNA"/>
</dbReference>
<reference evidence="2" key="1">
    <citation type="journal article" date="2023" name="Mol. Phylogenet. Evol.">
        <title>Genome-scale phylogeny and comparative genomics of the fungal order Sordariales.</title>
        <authorList>
            <person name="Hensen N."/>
            <person name="Bonometti L."/>
            <person name="Westerberg I."/>
            <person name="Brannstrom I.O."/>
            <person name="Guillou S."/>
            <person name="Cros-Aarteil S."/>
            <person name="Calhoun S."/>
            <person name="Haridas S."/>
            <person name="Kuo A."/>
            <person name="Mondo S."/>
            <person name="Pangilinan J."/>
            <person name="Riley R."/>
            <person name="LaButti K."/>
            <person name="Andreopoulos B."/>
            <person name="Lipzen A."/>
            <person name="Chen C."/>
            <person name="Yan M."/>
            <person name="Daum C."/>
            <person name="Ng V."/>
            <person name="Clum A."/>
            <person name="Steindorff A."/>
            <person name="Ohm R.A."/>
            <person name="Martin F."/>
            <person name="Silar P."/>
            <person name="Natvig D.O."/>
            <person name="Lalanne C."/>
            <person name="Gautier V."/>
            <person name="Ament-Velasquez S.L."/>
            <person name="Kruys A."/>
            <person name="Hutchinson M.I."/>
            <person name="Powell A.J."/>
            <person name="Barry K."/>
            <person name="Miller A.N."/>
            <person name="Grigoriev I.V."/>
            <person name="Debuchy R."/>
            <person name="Gladieux P."/>
            <person name="Hiltunen Thoren M."/>
            <person name="Johannesson H."/>
        </authorList>
    </citation>
    <scope>NUCLEOTIDE SEQUENCE</scope>
    <source>
        <strain evidence="2">CBS 333.67</strain>
    </source>
</reference>
<evidence type="ECO:0000313" key="3">
    <source>
        <dbReference type="Proteomes" id="UP001273166"/>
    </source>
</evidence>
<gene>
    <name evidence="2" type="ORF">B0T15DRAFT_405363</name>
</gene>
<evidence type="ECO:0000313" key="2">
    <source>
        <dbReference type="EMBL" id="KAK3301888.1"/>
    </source>
</evidence>
<dbReference type="AlphaFoldDB" id="A0AAJ0GL32"/>
<feature type="non-terminal residue" evidence="2">
    <location>
        <position position="644"/>
    </location>
</feature>
<feature type="domain" description="CHAT" evidence="1">
    <location>
        <begin position="315"/>
        <end position="638"/>
    </location>
</feature>
<sequence>MNRQLVRQHGERSLSLCFVAQDWELGATVLQKIQESVPGFLEKVLTDKGDSRWYNMVYIAAIEEHSGNLESSFRWLIKALDIIETSRSRLTDVADRRELLNVIQSAELFAGLARVSLRLSASPVPGRRLEGLQTDHWTYHGPTWADEALAFLEQGRARALLDLFTLEEPSQERYLEWLHDLRKQECDMRDGKITETGGAGHDSDLAAYVERLRSSLGEEMQSPSRAMILNQLHRPHFAADTGALYEAIPEDALAIHMNPSRDGVLVLYISSKGVELARPSSFTDQQMEAHVLQYVKLFKIKKGNMNSLPPRAKCQAPLEDLSDDILRPALRLIDSKSHLIFVPSQSLNKLPFSALLLHGEPLFMRKEVSMAPSLSVLQHLVRNRTRDGTCPSRTPLRATVVYKAPTGPPEKWLECSAAAAIEIAGRLGCSPKQAHKLDLGAFKEAYTTSDLIVICTHGLPRKAPLSAWESSIELQTNLPVLELVPLRSRAALVVFQACVSGVGESSLGNDVLGFAHSVLASGAGAFVGALWNVSDLASAMLMAFLFREVTATQTAAGGGASSTLAGCLRRAQMRLYRIDASTARAVLQDFRDACAGLDDRAFDRPGHKRKILNQLNGITPEECDFSHPFFWAPFVLVGHGGQTL</sequence>
<protein>
    <submittedName>
        <fullName evidence="2">CHAT domain-containing protein</fullName>
    </submittedName>
</protein>
<reference evidence="2" key="2">
    <citation type="submission" date="2023-06" db="EMBL/GenBank/DDBJ databases">
        <authorList>
            <consortium name="Lawrence Berkeley National Laboratory"/>
            <person name="Mondo S.J."/>
            <person name="Hensen N."/>
            <person name="Bonometti L."/>
            <person name="Westerberg I."/>
            <person name="Brannstrom I.O."/>
            <person name="Guillou S."/>
            <person name="Cros-Aarteil S."/>
            <person name="Calhoun S."/>
            <person name="Haridas S."/>
            <person name="Kuo A."/>
            <person name="Pangilinan J."/>
            <person name="Riley R."/>
            <person name="Labutti K."/>
            <person name="Andreopoulos B."/>
            <person name="Lipzen A."/>
            <person name="Chen C."/>
            <person name="Yanf M."/>
            <person name="Daum C."/>
            <person name="Ng V."/>
            <person name="Clum A."/>
            <person name="Steindorff A."/>
            <person name="Ohm R."/>
            <person name="Martin F."/>
            <person name="Silar P."/>
            <person name="Natvig D."/>
            <person name="Lalanne C."/>
            <person name="Gautier V."/>
            <person name="Ament-Velasquez S.L."/>
            <person name="Kruys A."/>
            <person name="Hutchinson M.I."/>
            <person name="Powell A.J."/>
            <person name="Barry K."/>
            <person name="Miller A.N."/>
            <person name="Grigoriev I.V."/>
            <person name="Debuchy R."/>
            <person name="Gladieux P."/>
            <person name="Thoren M.H."/>
            <person name="Johannesson H."/>
        </authorList>
    </citation>
    <scope>NUCLEOTIDE SEQUENCE</scope>
    <source>
        <strain evidence="2">CBS 333.67</strain>
    </source>
</reference>
<comment type="caution">
    <text evidence="2">The sequence shown here is derived from an EMBL/GenBank/DDBJ whole genome shotgun (WGS) entry which is preliminary data.</text>
</comment>
<dbReference type="Proteomes" id="UP001273166">
    <property type="component" value="Unassembled WGS sequence"/>
</dbReference>
<proteinExistence type="predicted"/>